<dbReference type="InterPro" id="IPR001279">
    <property type="entry name" value="Metallo-B-lactamas"/>
</dbReference>
<organism evidence="2 3">
    <name type="scientific">Enterococcus gallinarum</name>
    <dbReference type="NCBI Taxonomy" id="1353"/>
    <lineage>
        <taxon>Bacteria</taxon>
        <taxon>Bacillati</taxon>
        <taxon>Bacillota</taxon>
        <taxon>Bacilli</taxon>
        <taxon>Lactobacillales</taxon>
        <taxon>Enterococcaceae</taxon>
        <taxon>Enterococcus</taxon>
    </lineage>
</organism>
<evidence type="ECO:0000313" key="3">
    <source>
        <dbReference type="Proteomes" id="UP001183682"/>
    </source>
</evidence>
<dbReference type="PANTHER" id="PTHR42663:SF6">
    <property type="entry name" value="HYDROLASE C777.06C-RELATED"/>
    <property type="match status" value="1"/>
</dbReference>
<dbReference type="AlphaFoldDB" id="A0AAE4HQL4"/>
<dbReference type="Proteomes" id="UP001183682">
    <property type="component" value="Unassembled WGS sequence"/>
</dbReference>
<gene>
    <name evidence="2" type="ORF">P7E30_10170</name>
</gene>
<feature type="domain" description="Metallo-beta-lactamase" evidence="1">
    <location>
        <begin position="64"/>
        <end position="235"/>
    </location>
</feature>
<dbReference type="Pfam" id="PF12706">
    <property type="entry name" value="Lactamase_B_2"/>
    <property type="match status" value="1"/>
</dbReference>
<proteinExistence type="predicted"/>
<accession>A0AAE4HQL4</accession>
<dbReference type="RefSeq" id="WP_138371491.1">
    <property type="nucleotide sequence ID" value="NZ_CAJSZC010000002.1"/>
</dbReference>
<comment type="caution">
    <text evidence="2">The sequence shown here is derived from an EMBL/GenBank/DDBJ whole genome shotgun (WGS) entry which is preliminary data.</text>
</comment>
<evidence type="ECO:0000259" key="1">
    <source>
        <dbReference type="Pfam" id="PF12706"/>
    </source>
</evidence>
<dbReference type="SUPFAM" id="SSF56281">
    <property type="entry name" value="Metallo-hydrolase/oxidoreductase"/>
    <property type="match status" value="1"/>
</dbReference>
<sequence length="278" mass="31718">MKLHYLGTAAAERVPAIFCQCRVCQYARQYGGKELRSQTQTLIDDGDLLIDFPGDSYLHLREHQLNFNTIEHLLITHWHSDHLYAEDLAFRMSPYGNDLDNKLTVYGNAEVHRFYDRAFQLEGMTEGARIEFQELAPFECYTIGQYTVHALPAVHGKKEGDCFIYVIEREGKRLFYTHDTGFPTLDVLDYLEEHHLKLDVISLDCTGQGLKGSGGIHMNVEENLQLIATLKERALCDDATIFIANHFSHNGGLTYQEMKALGDKHQLITAYDGMIIDI</sequence>
<reference evidence="2" key="1">
    <citation type="submission" date="2023-03" db="EMBL/GenBank/DDBJ databases">
        <authorList>
            <person name="Shen W."/>
            <person name="Cai J."/>
        </authorList>
    </citation>
    <scope>NUCLEOTIDE SEQUENCE</scope>
    <source>
        <strain evidence="2">K69-2</strain>
    </source>
</reference>
<dbReference type="PANTHER" id="PTHR42663">
    <property type="entry name" value="HYDROLASE C777.06C-RELATED-RELATED"/>
    <property type="match status" value="1"/>
</dbReference>
<dbReference type="Gene3D" id="3.60.15.10">
    <property type="entry name" value="Ribonuclease Z/Hydroxyacylglutathione hydrolase-like"/>
    <property type="match status" value="1"/>
</dbReference>
<name>A0AAE4HQL4_ENTGA</name>
<dbReference type="EMBL" id="JARPZN010000006">
    <property type="protein sequence ID" value="MDT2690566.1"/>
    <property type="molecule type" value="Genomic_DNA"/>
</dbReference>
<dbReference type="InterPro" id="IPR036866">
    <property type="entry name" value="RibonucZ/Hydroxyglut_hydro"/>
</dbReference>
<protein>
    <submittedName>
        <fullName evidence="2">MBL fold metallo-hydrolase</fullName>
    </submittedName>
</protein>
<evidence type="ECO:0000313" key="2">
    <source>
        <dbReference type="EMBL" id="MDT2690566.1"/>
    </source>
</evidence>